<sequence>MIKIERITSFEYCYKERKKYNFNMITVDLRSDTVTKPTPGMLEAMWSAKVGDDVFGEDETINALEAKAAAIFGMEAGIFCPSGTMTNQIAIKCFTQPLDELIADQTAHVYRYEGGGIAFNSGVSTRLLEGYRGILTAEMIEPEINAENIHYPHTSLVVLENTVNKGGGSCYTLNDIVPIAKLCTDKNLKLHLDGARIFNALTHTGDAAIDYGKYFNGISVCLSKGLGAPVGSVLLADKETIKYARRIRKVLGGGIRQGGFLAAAAIYALDHHIERLKIDHAHAAILGEELGRLPWVSSVIPVQTNIVLFDTVEPAALVLAKLAEKGIKASDTGKHRIRFVTHLDVHPEQVEYTIDILKSL</sequence>
<dbReference type="InterPro" id="IPR015421">
    <property type="entry name" value="PyrdxlP-dep_Trfase_major"/>
</dbReference>
<dbReference type="GO" id="GO:0006545">
    <property type="term" value="P:glycine biosynthetic process"/>
    <property type="evidence" value="ECO:0007669"/>
    <property type="project" value="TreeGrafter"/>
</dbReference>
<feature type="modified residue" description="N6-(pyridoxal phosphate)lysine" evidence="5">
    <location>
        <position position="224"/>
    </location>
</feature>
<evidence type="ECO:0000256" key="1">
    <source>
        <dbReference type="ARBA" id="ARBA00001933"/>
    </source>
</evidence>
<evidence type="ECO:0000256" key="2">
    <source>
        <dbReference type="ARBA" id="ARBA00006966"/>
    </source>
</evidence>
<dbReference type="EMBL" id="QGHA01000005">
    <property type="protein sequence ID" value="PWK77403.1"/>
    <property type="molecule type" value="Genomic_DNA"/>
</dbReference>
<comment type="similarity">
    <text evidence="2">Belongs to the threonine aldolase family.</text>
</comment>
<dbReference type="SUPFAM" id="SSF53383">
    <property type="entry name" value="PLP-dependent transferases"/>
    <property type="match status" value="1"/>
</dbReference>
<dbReference type="GO" id="GO:0008732">
    <property type="term" value="F:L-allo-threonine aldolase activity"/>
    <property type="evidence" value="ECO:0007669"/>
    <property type="project" value="TreeGrafter"/>
</dbReference>
<accession>A0A316HAT7</accession>
<dbReference type="PANTHER" id="PTHR48097">
    <property type="entry name" value="L-THREONINE ALDOLASE-RELATED"/>
    <property type="match status" value="1"/>
</dbReference>
<comment type="cofactor">
    <cofactor evidence="1">
        <name>pyridoxal 5'-phosphate</name>
        <dbReference type="ChEBI" id="CHEBI:597326"/>
    </cofactor>
</comment>
<comment type="caution">
    <text evidence="7">The sequence shown here is derived from an EMBL/GenBank/DDBJ whole genome shotgun (WGS) entry which is preliminary data.</text>
</comment>
<evidence type="ECO:0000256" key="3">
    <source>
        <dbReference type="ARBA" id="ARBA00022898"/>
    </source>
</evidence>
<dbReference type="GO" id="GO:0005829">
    <property type="term" value="C:cytosol"/>
    <property type="evidence" value="ECO:0007669"/>
    <property type="project" value="TreeGrafter"/>
</dbReference>
<dbReference type="InterPro" id="IPR015422">
    <property type="entry name" value="PyrdxlP-dep_Trfase_small"/>
</dbReference>
<evidence type="ECO:0000256" key="4">
    <source>
        <dbReference type="ARBA" id="ARBA00023239"/>
    </source>
</evidence>
<reference evidence="7 8" key="1">
    <citation type="submission" date="2018-05" db="EMBL/GenBank/DDBJ databases">
        <title>Genomic Encyclopedia of Archaeal and Bacterial Type Strains, Phase II (KMG-II): from individual species to whole genera.</title>
        <authorList>
            <person name="Goeker M."/>
        </authorList>
    </citation>
    <scope>NUCLEOTIDE SEQUENCE [LARGE SCALE GENOMIC DNA]</scope>
    <source>
        <strain evidence="7 8">DSM 19975</strain>
    </source>
</reference>
<dbReference type="NCBIfam" id="NF041359">
    <property type="entry name" value="GntG_guanitoxin"/>
    <property type="match status" value="1"/>
</dbReference>
<dbReference type="InterPro" id="IPR015424">
    <property type="entry name" value="PyrdxlP-dep_Trfase"/>
</dbReference>
<protein>
    <submittedName>
        <fullName evidence="7">L-threonine aldolase</fullName>
    </submittedName>
</protein>
<gene>
    <name evidence="7" type="ORF">LX99_03216</name>
</gene>
<proteinExistence type="inferred from homology"/>
<dbReference type="PIRSF" id="PIRSF017617">
    <property type="entry name" value="Thr_aldolase"/>
    <property type="match status" value="1"/>
</dbReference>
<evidence type="ECO:0000259" key="6">
    <source>
        <dbReference type="Pfam" id="PF01212"/>
    </source>
</evidence>
<feature type="domain" description="Aromatic amino acid beta-eliminating lyase/threonine aldolase" evidence="6">
    <location>
        <begin position="28"/>
        <end position="310"/>
    </location>
</feature>
<dbReference type="Proteomes" id="UP000245678">
    <property type="component" value="Unassembled WGS sequence"/>
</dbReference>
<keyword evidence="4" id="KW-0456">Lyase</keyword>
<name>A0A316HAT7_9SPHI</name>
<dbReference type="Pfam" id="PF01212">
    <property type="entry name" value="Beta_elim_lyase"/>
    <property type="match status" value="1"/>
</dbReference>
<dbReference type="GO" id="GO:0006567">
    <property type="term" value="P:L-threonine catabolic process"/>
    <property type="evidence" value="ECO:0007669"/>
    <property type="project" value="TreeGrafter"/>
</dbReference>
<dbReference type="Gene3D" id="3.40.640.10">
    <property type="entry name" value="Type I PLP-dependent aspartate aminotransferase-like (Major domain)"/>
    <property type="match status" value="1"/>
</dbReference>
<keyword evidence="8" id="KW-1185">Reference proteome</keyword>
<organism evidence="7 8">
    <name type="scientific">Mucilaginibacter oryzae</name>
    <dbReference type="NCBI Taxonomy" id="468058"/>
    <lineage>
        <taxon>Bacteria</taxon>
        <taxon>Pseudomonadati</taxon>
        <taxon>Bacteroidota</taxon>
        <taxon>Sphingobacteriia</taxon>
        <taxon>Sphingobacteriales</taxon>
        <taxon>Sphingobacteriaceae</taxon>
        <taxon>Mucilaginibacter</taxon>
    </lineage>
</organism>
<dbReference type="FunFam" id="3.40.640.10:FF:000030">
    <property type="entry name" value="Low-specificity L-threonine aldolase"/>
    <property type="match status" value="1"/>
</dbReference>
<evidence type="ECO:0000313" key="7">
    <source>
        <dbReference type="EMBL" id="PWK77403.1"/>
    </source>
</evidence>
<keyword evidence="3" id="KW-0663">Pyridoxal phosphate</keyword>
<dbReference type="InterPro" id="IPR023603">
    <property type="entry name" value="Low_specificity_L-TA-like"/>
</dbReference>
<dbReference type="CDD" id="cd06502">
    <property type="entry name" value="TA_like"/>
    <property type="match status" value="1"/>
</dbReference>
<dbReference type="PANTHER" id="PTHR48097:SF9">
    <property type="entry name" value="L-THREONINE ALDOLASE"/>
    <property type="match status" value="1"/>
</dbReference>
<dbReference type="Gene3D" id="3.90.1150.10">
    <property type="entry name" value="Aspartate Aminotransferase, domain 1"/>
    <property type="match status" value="1"/>
</dbReference>
<dbReference type="InterPro" id="IPR001597">
    <property type="entry name" value="ArAA_b-elim_lyase/Thr_aldolase"/>
</dbReference>
<evidence type="ECO:0000313" key="8">
    <source>
        <dbReference type="Proteomes" id="UP000245678"/>
    </source>
</evidence>
<evidence type="ECO:0000256" key="5">
    <source>
        <dbReference type="PIRSR" id="PIRSR017617-1"/>
    </source>
</evidence>
<dbReference type="AlphaFoldDB" id="A0A316HAT7"/>